<dbReference type="PANTHER" id="PTHR24347">
    <property type="entry name" value="SERINE/THREONINE-PROTEIN KINASE"/>
    <property type="match status" value="1"/>
</dbReference>
<organism evidence="7 8">
    <name type="scientific">Leucosporidium creatinivorum</name>
    <dbReference type="NCBI Taxonomy" id="106004"/>
    <lineage>
        <taxon>Eukaryota</taxon>
        <taxon>Fungi</taxon>
        <taxon>Dikarya</taxon>
        <taxon>Basidiomycota</taxon>
        <taxon>Pucciniomycotina</taxon>
        <taxon>Microbotryomycetes</taxon>
        <taxon>Leucosporidiales</taxon>
        <taxon>Leucosporidium</taxon>
    </lineage>
</organism>
<keyword evidence="7" id="KW-0808">Transferase</keyword>
<dbReference type="InterPro" id="IPR011009">
    <property type="entry name" value="Kinase-like_dom_sf"/>
</dbReference>
<dbReference type="InParanoid" id="A0A1Y2FU77"/>
<feature type="compositionally biased region" description="Basic and acidic residues" evidence="5">
    <location>
        <begin position="320"/>
        <end position="337"/>
    </location>
</feature>
<dbReference type="FunFam" id="1.10.510.10:FF:000571">
    <property type="entry name" value="Maternal embryonic leucine zipper kinase"/>
    <property type="match status" value="1"/>
</dbReference>
<dbReference type="PROSITE" id="PS50011">
    <property type="entry name" value="PROTEIN_KINASE_DOM"/>
    <property type="match status" value="1"/>
</dbReference>
<dbReference type="EMBL" id="MCGR01000013">
    <property type="protein sequence ID" value="ORY87499.1"/>
    <property type="molecule type" value="Genomic_DNA"/>
</dbReference>
<feature type="domain" description="Protein kinase" evidence="6">
    <location>
        <begin position="18"/>
        <end position="277"/>
    </location>
</feature>
<dbReference type="SMART" id="SM00220">
    <property type="entry name" value="S_TKc"/>
    <property type="match status" value="1"/>
</dbReference>
<keyword evidence="1 3" id="KW-0547">Nucleotide-binding</keyword>
<dbReference type="AlphaFoldDB" id="A0A1Y2FU77"/>
<keyword evidence="4" id="KW-0723">Serine/threonine-protein kinase</keyword>
<dbReference type="SUPFAM" id="SSF56112">
    <property type="entry name" value="Protein kinase-like (PK-like)"/>
    <property type="match status" value="1"/>
</dbReference>
<evidence type="ECO:0000256" key="5">
    <source>
        <dbReference type="SAM" id="MobiDB-lite"/>
    </source>
</evidence>
<protein>
    <submittedName>
        <fullName evidence="7">Kinase-like domain-containing protein</fullName>
    </submittedName>
</protein>
<keyword evidence="2 3" id="KW-0067">ATP-binding</keyword>
<sequence length="337" mass="37393">MLDYLTGQPASHKRKRQYRIGRHLGAGGFGEVKQATSLETGDEVAIKIIPKAKISDIPTQVTRQNSLATLVHPHIVHLREWFESRDKFYLVFELAAGGELYEHLIDVGRFGEEEAREVTYALVDAVAYLASRGVVHRDLKPENVLYRSPPGQNGAGHDDCVVSDFGLAVEIKPDQKLHVIAGSAGYSAPEMYSSDGYGFPADCWSLGVITFAMMGGRFPYRATIPTQIAEEARTTELYFPRTWEGVSEEAKDFIRKLLVVDPDHRMTAAEALHHPWLLAAKSRPASPDNEHEDPVKLPAQDDFLDPNANDEDEATTPSALERRPTFIGEGKDTRVAV</sequence>
<evidence type="ECO:0000259" key="6">
    <source>
        <dbReference type="PROSITE" id="PS50011"/>
    </source>
</evidence>
<feature type="region of interest" description="Disordered" evidence="5">
    <location>
        <begin position="282"/>
        <end position="337"/>
    </location>
</feature>
<dbReference type="Gene3D" id="1.10.510.10">
    <property type="entry name" value="Transferase(Phosphotransferase) domain 1"/>
    <property type="match status" value="1"/>
</dbReference>
<evidence type="ECO:0000313" key="7">
    <source>
        <dbReference type="EMBL" id="ORY87499.1"/>
    </source>
</evidence>
<accession>A0A1Y2FU77</accession>
<dbReference type="CDD" id="cd05117">
    <property type="entry name" value="STKc_CAMK"/>
    <property type="match status" value="1"/>
</dbReference>
<dbReference type="Proteomes" id="UP000193467">
    <property type="component" value="Unassembled WGS sequence"/>
</dbReference>
<comment type="caution">
    <text evidence="7">The sequence shown here is derived from an EMBL/GenBank/DDBJ whole genome shotgun (WGS) entry which is preliminary data.</text>
</comment>
<dbReference type="InterPro" id="IPR000719">
    <property type="entry name" value="Prot_kinase_dom"/>
</dbReference>
<dbReference type="Pfam" id="PF00069">
    <property type="entry name" value="Pkinase"/>
    <property type="match status" value="1"/>
</dbReference>
<dbReference type="STRING" id="106004.A0A1Y2FU77"/>
<dbReference type="InterPro" id="IPR017441">
    <property type="entry name" value="Protein_kinase_ATP_BS"/>
</dbReference>
<evidence type="ECO:0000256" key="3">
    <source>
        <dbReference type="PROSITE-ProRule" id="PRU10141"/>
    </source>
</evidence>
<dbReference type="GO" id="GO:0005524">
    <property type="term" value="F:ATP binding"/>
    <property type="evidence" value="ECO:0007669"/>
    <property type="project" value="UniProtKB-UniRule"/>
</dbReference>
<dbReference type="PROSITE" id="PS00107">
    <property type="entry name" value="PROTEIN_KINASE_ATP"/>
    <property type="match status" value="1"/>
</dbReference>
<feature type="binding site" evidence="3">
    <location>
        <position position="47"/>
    </location>
    <ligand>
        <name>ATP</name>
        <dbReference type="ChEBI" id="CHEBI:30616"/>
    </ligand>
</feature>
<evidence type="ECO:0000256" key="1">
    <source>
        <dbReference type="ARBA" id="ARBA00022741"/>
    </source>
</evidence>
<reference evidence="7 8" key="1">
    <citation type="submission" date="2016-07" db="EMBL/GenBank/DDBJ databases">
        <title>Pervasive Adenine N6-methylation of Active Genes in Fungi.</title>
        <authorList>
            <consortium name="DOE Joint Genome Institute"/>
            <person name="Mondo S.J."/>
            <person name="Dannebaum R.O."/>
            <person name="Kuo R.C."/>
            <person name="Labutti K."/>
            <person name="Haridas S."/>
            <person name="Kuo A."/>
            <person name="Salamov A."/>
            <person name="Ahrendt S.R."/>
            <person name="Lipzen A."/>
            <person name="Sullivan W."/>
            <person name="Andreopoulos W.B."/>
            <person name="Clum A."/>
            <person name="Lindquist E."/>
            <person name="Daum C."/>
            <person name="Ramamoorthy G.K."/>
            <person name="Gryganskyi A."/>
            <person name="Culley D."/>
            <person name="Magnuson J.K."/>
            <person name="James T.Y."/>
            <person name="O'Malley M.A."/>
            <person name="Stajich J.E."/>
            <person name="Spatafora J.W."/>
            <person name="Visel A."/>
            <person name="Grigoriev I.V."/>
        </authorList>
    </citation>
    <scope>NUCLEOTIDE SEQUENCE [LARGE SCALE GENOMIC DNA]</scope>
    <source>
        <strain evidence="7 8">62-1032</strain>
    </source>
</reference>
<gene>
    <name evidence="7" type="ORF">BCR35DRAFT_302274</name>
</gene>
<proteinExistence type="inferred from homology"/>
<keyword evidence="7" id="KW-0418">Kinase</keyword>
<evidence type="ECO:0000256" key="2">
    <source>
        <dbReference type="ARBA" id="ARBA00022840"/>
    </source>
</evidence>
<dbReference type="OrthoDB" id="40902at2759"/>
<evidence type="ECO:0000313" key="8">
    <source>
        <dbReference type="Proteomes" id="UP000193467"/>
    </source>
</evidence>
<feature type="compositionally biased region" description="Acidic residues" evidence="5">
    <location>
        <begin position="302"/>
        <end position="314"/>
    </location>
</feature>
<comment type="similarity">
    <text evidence="4">Belongs to the protein kinase superfamily.</text>
</comment>
<dbReference type="PROSITE" id="PS00108">
    <property type="entry name" value="PROTEIN_KINASE_ST"/>
    <property type="match status" value="1"/>
</dbReference>
<name>A0A1Y2FU77_9BASI</name>
<evidence type="ECO:0000256" key="4">
    <source>
        <dbReference type="RuleBase" id="RU000304"/>
    </source>
</evidence>
<dbReference type="GO" id="GO:0004674">
    <property type="term" value="F:protein serine/threonine kinase activity"/>
    <property type="evidence" value="ECO:0007669"/>
    <property type="project" value="UniProtKB-KW"/>
</dbReference>
<dbReference type="InterPro" id="IPR008271">
    <property type="entry name" value="Ser/Thr_kinase_AS"/>
</dbReference>
<keyword evidence="8" id="KW-1185">Reference proteome</keyword>